<reference evidence="7 8" key="2">
    <citation type="submission" date="2018-11" db="EMBL/GenBank/DDBJ databases">
        <authorList>
            <consortium name="Pathogen Informatics"/>
        </authorList>
    </citation>
    <scope>NUCLEOTIDE SEQUENCE [LARGE SCALE GENOMIC DNA]</scope>
    <source>
        <strain evidence="7 8">Egypt</strain>
    </source>
</reference>
<dbReference type="GO" id="GO:0042393">
    <property type="term" value="F:histone binding"/>
    <property type="evidence" value="ECO:0007669"/>
    <property type="project" value="TreeGrafter"/>
</dbReference>
<dbReference type="Proteomes" id="UP000272942">
    <property type="component" value="Unassembled WGS sequence"/>
</dbReference>
<comment type="subcellular location">
    <subcellularLocation>
        <location evidence="1">Nucleus</location>
    </subcellularLocation>
</comment>
<comment type="similarity">
    <text evidence="2">Belongs to the ASF1 family.</text>
</comment>
<keyword evidence="3" id="KW-0805">Transcription regulation</keyword>
<keyword evidence="8" id="KW-1185">Reference proteome</keyword>
<evidence type="ECO:0000313" key="8">
    <source>
        <dbReference type="Proteomes" id="UP000272942"/>
    </source>
</evidence>
<dbReference type="Pfam" id="PF04729">
    <property type="entry name" value="ASF1_hist_chap"/>
    <property type="match status" value="1"/>
</dbReference>
<accession>A0A183BBI6</accession>
<evidence type="ECO:0000256" key="2">
    <source>
        <dbReference type="ARBA" id="ARBA00006051"/>
    </source>
</evidence>
<dbReference type="GO" id="GO:0000785">
    <property type="term" value="C:chromatin"/>
    <property type="evidence" value="ECO:0007669"/>
    <property type="project" value="TreeGrafter"/>
</dbReference>
<organism evidence="9">
    <name type="scientific">Echinostoma caproni</name>
    <dbReference type="NCBI Taxonomy" id="27848"/>
    <lineage>
        <taxon>Eukaryota</taxon>
        <taxon>Metazoa</taxon>
        <taxon>Spiralia</taxon>
        <taxon>Lophotrochozoa</taxon>
        <taxon>Platyhelminthes</taxon>
        <taxon>Trematoda</taxon>
        <taxon>Digenea</taxon>
        <taxon>Plagiorchiida</taxon>
        <taxon>Echinostomata</taxon>
        <taxon>Echinostomatoidea</taxon>
        <taxon>Echinostomatidae</taxon>
        <taxon>Echinostoma</taxon>
    </lineage>
</organism>
<sequence>MVMMKVVPLGAGVQFIGSYALRTGSNVQDLEWKLVYVSSAYNASLDQTLDSILVGPVPVGRHQFLFELIHFLITSSPKGKLVFDFFIVMANPKVLLHGSNNEFFYRQFGKNKMSKIFPLVELKRSQSLESSVSYYVLRMLTKVKSRVHFVDEIECIRQATASKVERRLQ</sequence>
<dbReference type="AlphaFoldDB" id="A0A183BBI6"/>
<evidence type="ECO:0000256" key="1">
    <source>
        <dbReference type="ARBA" id="ARBA00004123"/>
    </source>
</evidence>
<name>A0A183BBI6_9TREM</name>
<protein>
    <submittedName>
        <fullName evidence="9">FBD domain-containing protein</fullName>
    </submittedName>
</protein>
<evidence type="ECO:0000256" key="4">
    <source>
        <dbReference type="ARBA" id="ARBA00023163"/>
    </source>
</evidence>
<keyword evidence="6" id="KW-0539">Nucleus</keyword>
<dbReference type="GO" id="GO:0006335">
    <property type="term" value="P:DNA replication-dependent chromatin assembly"/>
    <property type="evidence" value="ECO:0007669"/>
    <property type="project" value="TreeGrafter"/>
</dbReference>
<dbReference type="InterPro" id="IPR036747">
    <property type="entry name" value="ASF1-like_sf"/>
</dbReference>
<evidence type="ECO:0000313" key="9">
    <source>
        <dbReference type="WBParaSite" id="ECPE_0001661401-mRNA-1"/>
    </source>
</evidence>
<dbReference type="OrthoDB" id="29755at2759"/>
<dbReference type="GO" id="GO:0005634">
    <property type="term" value="C:nucleus"/>
    <property type="evidence" value="ECO:0007669"/>
    <property type="project" value="UniProtKB-SubCell"/>
</dbReference>
<evidence type="ECO:0000256" key="5">
    <source>
        <dbReference type="ARBA" id="ARBA00023186"/>
    </source>
</evidence>
<dbReference type="EMBL" id="UZAN01064926">
    <property type="protein sequence ID" value="VDP93843.1"/>
    <property type="molecule type" value="Genomic_DNA"/>
</dbReference>
<dbReference type="WBParaSite" id="ECPE_0001661401-mRNA-1">
    <property type="protein sequence ID" value="ECPE_0001661401-mRNA-1"/>
    <property type="gene ID" value="ECPE_0001661401"/>
</dbReference>
<dbReference type="PANTHER" id="PTHR12040">
    <property type="entry name" value="ANTI-SILENCING PROTEIN 1"/>
    <property type="match status" value="1"/>
</dbReference>
<keyword evidence="4" id="KW-0804">Transcription</keyword>
<dbReference type="InterPro" id="IPR006818">
    <property type="entry name" value="ASF1-like"/>
</dbReference>
<dbReference type="SUPFAM" id="SSF101546">
    <property type="entry name" value="ASF1-like"/>
    <property type="match status" value="1"/>
</dbReference>
<gene>
    <name evidence="7" type="ORF">ECPE_LOCUS16571</name>
</gene>
<keyword evidence="5" id="KW-0143">Chaperone</keyword>
<dbReference type="PANTHER" id="PTHR12040:SF0">
    <property type="entry name" value="HISTONE CHAPERONE ASF1"/>
    <property type="match status" value="1"/>
</dbReference>
<reference evidence="9" key="1">
    <citation type="submission" date="2016-06" db="UniProtKB">
        <authorList>
            <consortium name="WormBaseParasite"/>
        </authorList>
    </citation>
    <scope>IDENTIFICATION</scope>
</reference>
<evidence type="ECO:0000313" key="7">
    <source>
        <dbReference type="EMBL" id="VDP93843.1"/>
    </source>
</evidence>
<dbReference type="Gene3D" id="2.60.40.1490">
    <property type="entry name" value="Histone chaperone ASF1-like"/>
    <property type="match status" value="1"/>
</dbReference>
<evidence type="ECO:0000256" key="3">
    <source>
        <dbReference type="ARBA" id="ARBA00023015"/>
    </source>
</evidence>
<proteinExistence type="inferred from homology"/>
<evidence type="ECO:0000256" key="6">
    <source>
        <dbReference type="ARBA" id="ARBA00023242"/>
    </source>
</evidence>